<dbReference type="InterPro" id="IPR017896">
    <property type="entry name" value="4Fe4S_Fe-S-bd"/>
</dbReference>
<protein>
    <submittedName>
        <fullName evidence="9">NADP-reducing hydrogenase subunit HndC</fullName>
        <ecNumber evidence="9">1.12.1.3</ecNumber>
    </submittedName>
</protein>
<keyword evidence="9" id="KW-0560">Oxidoreductase</keyword>
<evidence type="ECO:0000256" key="5">
    <source>
        <dbReference type="ARBA" id="ARBA00023014"/>
    </source>
</evidence>
<dbReference type="Gene3D" id="3.10.20.740">
    <property type="match status" value="1"/>
</dbReference>
<dbReference type="NCBIfam" id="NF040763">
    <property type="entry name" value="FeFe_hydrog_A6"/>
    <property type="match status" value="1"/>
</dbReference>
<dbReference type="EC" id="1.12.1.3" evidence="9"/>
<evidence type="ECO:0000313" key="9">
    <source>
        <dbReference type="EMBL" id="VYU33063.1"/>
    </source>
</evidence>
<keyword evidence="4" id="KW-0408">Iron</keyword>
<evidence type="ECO:0000256" key="3">
    <source>
        <dbReference type="ARBA" id="ARBA00022737"/>
    </source>
</evidence>
<dbReference type="Pfam" id="PF10588">
    <property type="entry name" value="NADH-G_4Fe-4S_3"/>
    <property type="match status" value="1"/>
</dbReference>
<name>A0A6N3E415_9FIRM</name>
<dbReference type="GO" id="GO:0050583">
    <property type="term" value="F:hydrogen dehydrogenase (NADP+) activity"/>
    <property type="evidence" value="ECO:0007669"/>
    <property type="project" value="UniProtKB-EC"/>
</dbReference>
<dbReference type="Gene3D" id="4.10.260.20">
    <property type="entry name" value="Iron hydrogenase, small subunit"/>
    <property type="match status" value="1"/>
</dbReference>
<dbReference type="Gene3D" id="3.40.50.1780">
    <property type="match status" value="1"/>
</dbReference>
<dbReference type="Pfam" id="PF22117">
    <property type="entry name" value="Fer4_Nqo3"/>
    <property type="match status" value="1"/>
</dbReference>
<dbReference type="GO" id="GO:0008901">
    <property type="term" value="F:ferredoxin hydrogenase activity"/>
    <property type="evidence" value="ECO:0007669"/>
    <property type="project" value="InterPro"/>
</dbReference>
<dbReference type="RefSeq" id="WP_055087604.1">
    <property type="nucleotide sequence ID" value="NZ_CACRUE010000033.1"/>
</dbReference>
<feature type="domain" description="4Fe-4S ferredoxin-type" evidence="7">
    <location>
        <begin position="142"/>
        <end position="172"/>
    </location>
</feature>
<dbReference type="PANTHER" id="PTHR11615">
    <property type="entry name" value="NITRATE, FORMATE, IRON DEHYDROGENASE"/>
    <property type="match status" value="1"/>
</dbReference>
<dbReference type="FunFam" id="3.30.70.20:FF:000035">
    <property type="entry name" value="Iron hydrogenase 1"/>
    <property type="match status" value="1"/>
</dbReference>
<keyword evidence="1" id="KW-0004">4Fe-4S</keyword>
<gene>
    <name evidence="9" type="primary">hndD_3</name>
    <name evidence="9" type="ORF">IBLFYP30_02378</name>
</gene>
<dbReference type="InterPro" id="IPR036991">
    <property type="entry name" value="Fe_hydrogenase_ssu_sf"/>
</dbReference>
<sequence length="598" mass="65498">MSLINLTINGKAVAVEEGTNILEAAKKVNIKIPNLCYLHIDDIGFDNSCASCRVCLVNADGRLVPSCATLAKEGMKVQTNTPEIIEFRKGVVELLLSDHPQDCYTCTKCGSCGLQDIAVQLGIKKIRFEGERLEKSKDNSSFSIMRDNDKCILCRRCETMCNQVQKVGVLSGVNRGFSTEIGTFFETDLAKTECTFCGQCINVCPTGALLEKDNTDEAWGLLAQKEKPVMVQIAPAVRVGISEEFGLKPGTISTGKVVAALKALGFDYVFDTNFAADLTIMEEANEFVNRLTKGGDLPIMTSCCPAWVNFCESQYPDLTKYLSTCRSPQSMFSPIARYYFADKVLDKKPDEVSVVSIMPCVAKKYEVKREELGQDGIIDTDLSLTVRELARMIKSAGIDLENLEEENFDSPLGYSTGAADIFGVTGGVLEAALRTAYTDVTKEELPDDGIEFKAVRGFEGIKEATVNIAGTDVNVVAASSLGCARKLMDELRADIAAGKTPKYHIIEIMACPGGCVNGGGQPFTNGDYEKVKARGAGLYVIDKNKPQRKSHENEDIKKLYDEFLGERGGHNAHKYLHTHYFDKSNPYSKKNDVSLQTN</sequence>
<dbReference type="NCBIfam" id="TIGR02512">
    <property type="entry name" value="FeFe_hydrog_A"/>
    <property type="match status" value="1"/>
</dbReference>
<dbReference type="PROSITE" id="PS00198">
    <property type="entry name" value="4FE4S_FER_1"/>
    <property type="match status" value="1"/>
</dbReference>
<accession>A0A6N3E415</accession>
<dbReference type="SMART" id="SM00929">
    <property type="entry name" value="NADH-G_4Fe-4S_3"/>
    <property type="match status" value="1"/>
</dbReference>
<dbReference type="InterPro" id="IPR036010">
    <property type="entry name" value="2Fe-2S_ferredoxin-like_sf"/>
</dbReference>
<evidence type="ECO:0000259" key="7">
    <source>
        <dbReference type="PROSITE" id="PS51379"/>
    </source>
</evidence>
<dbReference type="InterPro" id="IPR017900">
    <property type="entry name" value="4Fe4S_Fe_S_CS"/>
</dbReference>
<organism evidence="9">
    <name type="scientific">Intestinibacter bartlettii</name>
    <dbReference type="NCBI Taxonomy" id="261299"/>
    <lineage>
        <taxon>Bacteria</taxon>
        <taxon>Bacillati</taxon>
        <taxon>Bacillota</taxon>
        <taxon>Clostridia</taxon>
        <taxon>Peptostreptococcales</taxon>
        <taxon>Peptostreptococcaceae</taxon>
        <taxon>Intestinibacter</taxon>
    </lineage>
</organism>
<keyword evidence="3" id="KW-0677">Repeat</keyword>
<dbReference type="InterPro" id="IPR001041">
    <property type="entry name" value="2Fe-2S_ferredoxin-type"/>
</dbReference>
<dbReference type="Gene3D" id="3.30.70.20">
    <property type="match status" value="1"/>
</dbReference>
<evidence type="ECO:0000259" key="8">
    <source>
        <dbReference type="PROSITE" id="PS51839"/>
    </source>
</evidence>
<reference evidence="9" key="1">
    <citation type="submission" date="2019-11" db="EMBL/GenBank/DDBJ databases">
        <authorList>
            <person name="Feng L."/>
        </authorList>
    </citation>
    <scope>NUCLEOTIDE SEQUENCE</scope>
    <source>
        <strain evidence="9">IbartlettiiLFYP30</strain>
    </source>
</reference>
<evidence type="ECO:0000256" key="4">
    <source>
        <dbReference type="ARBA" id="ARBA00023004"/>
    </source>
</evidence>
<evidence type="ECO:0000256" key="1">
    <source>
        <dbReference type="ARBA" id="ARBA00022485"/>
    </source>
</evidence>
<dbReference type="InterPro" id="IPR049830">
    <property type="entry name" value="HndD"/>
</dbReference>
<dbReference type="SUPFAM" id="SSF53920">
    <property type="entry name" value="Fe-only hydrogenase"/>
    <property type="match status" value="1"/>
</dbReference>
<dbReference type="GO" id="GO:0051539">
    <property type="term" value="F:4 iron, 4 sulfur cluster binding"/>
    <property type="evidence" value="ECO:0007669"/>
    <property type="project" value="UniProtKB-KW"/>
</dbReference>
<dbReference type="Pfam" id="PF13510">
    <property type="entry name" value="Fer2_4"/>
    <property type="match status" value="1"/>
</dbReference>
<dbReference type="PROSITE" id="PS51379">
    <property type="entry name" value="4FE4S_FER_2"/>
    <property type="match status" value="2"/>
</dbReference>
<dbReference type="InterPro" id="IPR013352">
    <property type="entry name" value="Fe_hydrogenase_subset"/>
</dbReference>
<dbReference type="SUPFAM" id="SSF54292">
    <property type="entry name" value="2Fe-2S ferredoxin-like"/>
    <property type="match status" value="1"/>
</dbReference>
<evidence type="ECO:0000259" key="6">
    <source>
        <dbReference type="PROSITE" id="PS51085"/>
    </source>
</evidence>
<feature type="domain" description="4Fe-4S ferredoxin-type" evidence="7">
    <location>
        <begin position="185"/>
        <end position="214"/>
    </location>
</feature>
<proteinExistence type="predicted"/>
<dbReference type="InterPro" id="IPR009016">
    <property type="entry name" value="Fe_hydrogenase"/>
</dbReference>
<feature type="domain" description="4Fe-4S His(Cys)3-ligated-type" evidence="8">
    <location>
        <begin position="83"/>
        <end position="122"/>
    </location>
</feature>
<dbReference type="Gene3D" id="3.40.950.10">
    <property type="entry name" value="Fe-only Hydrogenase (Larger Subunit), Chain L, domain 3"/>
    <property type="match status" value="1"/>
</dbReference>
<evidence type="ECO:0000256" key="2">
    <source>
        <dbReference type="ARBA" id="ARBA00022723"/>
    </source>
</evidence>
<keyword evidence="2" id="KW-0479">Metal-binding</keyword>
<feature type="domain" description="2Fe-2S ferredoxin-type" evidence="6">
    <location>
        <begin position="2"/>
        <end position="83"/>
    </location>
</feature>
<dbReference type="Pfam" id="PF02256">
    <property type="entry name" value="Fe_hyd_SSU"/>
    <property type="match status" value="1"/>
</dbReference>
<dbReference type="InterPro" id="IPR003149">
    <property type="entry name" value="Fe_hydrogenase_ssu"/>
</dbReference>
<dbReference type="AlphaFoldDB" id="A0A6N3E415"/>
<dbReference type="GO" id="GO:0005506">
    <property type="term" value="F:iron ion binding"/>
    <property type="evidence" value="ECO:0007669"/>
    <property type="project" value="InterPro"/>
</dbReference>
<dbReference type="Pfam" id="PF02906">
    <property type="entry name" value="Fe_hyd_lg_C"/>
    <property type="match status" value="1"/>
</dbReference>
<dbReference type="PROSITE" id="PS51839">
    <property type="entry name" value="4FE4S_HC3"/>
    <property type="match status" value="1"/>
</dbReference>
<dbReference type="SUPFAM" id="SSF54862">
    <property type="entry name" value="4Fe-4S ferredoxins"/>
    <property type="match status" value="1"/>
</dbReference>
<dbReference type="InterPro" id="IPR050340">
    <property type="entry name" value="Cytosolic_Fe-S_CAF"/>
</dbReference>
<dbReference type="SMART" id="SM00902">
    <property type="entry name" value="Fe_hyd_SSU"/>
    <property type="match status" value="1"/>
</dbReference>
<dbReference type="PROSITE" id="PS51085">
    <property type="entry name" value="2FE2S_FER_2"/>
    <property type="match status" value="1"/>
</dbReference>
<dbReference type="InterPro" id="IPR054351">
    <property type="entry name" value="NADH_UbQ_OxRdtase_ferredoxin"/>
</dbReference>
<dbReference type="EMBL" id="CACRUE010000033">
    <property type="protein sequence ID" value="VYU33063.1"/>
    <property type="molecule type" value="Genomic_DNA"/>
</dbReference>
<dbReference type="InterPro" id="IPR004108">
    <property type="entry name" value="Fe_hydrogenase_lsu_C"/>
</dbReference>
<keyword evidence="5" id="KW-0411">Iron-sulfur</keyword>
<dbReference type="InterPro" id="IPR019574">
    <property type="entry name" value="NADH_UbQ_OxRdtase_Gsu_4Fe4S-bd"/>
</dbReference>